<evidence type="ECO:0000256" key="1">
    <source>
        <dbReference type="SAM" id="MobiDB-lite"/>
    </source>
</evidence>
<proteinExistence type="predicted"/>
<name>A0A7J6UHP1_PEROL</name>
<comment type="caution">
    <text evidence="3">The sequence shown here is derived from an EMBL/GenBank/DDBJ whole genome shotgun (WGS) entry which is preliminary data.</text>
</comment>
<dbReference type="EMBL" id="JABANM010000004">
    <property type="protein sequence ID" value="KAF4756711.1"/>
    <property type="molecule type" value="Genomic_DNA"/>
</dbReference>
<feature type="compositionally biased region" description="Polar residues" evidence="1">
    <location>
        <begin position="210"/>
        <end position="220"/>
    </location>
</feature>
<accession>A0A7J6UHP1</accession>
<feature type="compositionally biased region" description="Basic and acidic residues" evidence="1">
    <location>
        <begin position="75"/>
        <end position="84"/>
    </location>
</feature>
<dbReference type="Proteomes" id="UP000574390">
    <property type="component" value="Unassembled WGS sequence"/>
</dbReference>
<feature type="compositionally biased region" description="Low complexity" evidence="1">
    <location>
        <begin position="51"/>
        <end position="67"/>
    </location>
</feature>
<feature type="region of interest" description="Disordered" evidence="1">
    <location>
        <begin position="1"/>
        <end position="90"/>
    </location>
</feature>
<protein>
    <recommendedName>
        <fullName evidence="2">PDZ domain-containing protein</fullName>
    </recommendedName>
</protein>
<feature type="domain" description="PDZ" evidence="2">
    <location>
        <begin position="336"/>
        <end position="386"/>
    </location>
</feature>
<dbReference type="AlphaFoldDB" id="A0A7J6UHP1"/>
<dbReference type="InterPro" id="IPR001478">
    <property type="entry name" value="PDZ"/>
</dbReference>
<evidence type="ECO:0000259" key="2">
    <source>
        <dbReference type="PROSITE" id="PS50106"/>
    </source>
</evidence>
<evidence type="ECO:0000313" key="4">
    <source>
        <dbReference type="Proteomes" id="UP000574390"/>
    </source>
</evidence>
<feature type="non-terminal residue" evidence="3">
    <location>
        <position position="394"/>
    </location>
</feature>
<dbReference type="PROSITE" id="PS50106">
    <property type="entry name" value="PDZ"/>
    <property type="match status" value="1"/>
</dbReference>
<feature type="region of interest" description="Disordered" evidence="1">
    <location>
        <begin position="197"/>
        <end position="228"/>
    </location>
</feature>
<evidence type="ECO:0000313" key="3">
    <source>
        <dbReference type="EMBL" id="KAF4756711.1"/>
    </source>
</evidence>
<sequence length="394" mass="42610">EIEPEASVSTEQPPPRYQDALSMQLMSAPPTNARKTRPVVVDSDEAPPSYDEAVASGGASSADSSPTGDDDDDRDIPMLERAKDGSCPFTNRDLSANRKALSVYFEADFNRHTDCIACPNDPSRETFQVDFFDRAFSAFYPNGHAVWHLAHGSSDMKEIAAELRVAGLSSITVQLIRCVDGVAAEVIERRPRALSRPPPLLPAIPTKLPSSTITGQNENLMETDGDDDRVVDNGVDGPQSDWKTPPTRAEAGLISRSEMWPAGLESRLSVPDDDGAEERTVEGEGSRIVARRLLRACYIRACQQSRDTNGSEIAPTSAAKEMLLQLYHATSDRPVHFTLSRESRDMRWGLSLANPTNAAALVVAAVVEDSPAWASDGIGEGDGIIAARVDHRGA</sequence>
<gene>
    <name evidence="3" type="ORF">FOZ62_016976</name>
</gene>
<reference evidence="3 4" key="1">
    <citation type="submission" date="2020-04" db="EMBL/GenBank/DDBJ databases">
        <title>Perkinsus olseni comparative genomics.</title>
        <authorList>
            <person name="Bogema D.R."/>
        </authorList>
    </citation>
    <scope>NUCLEOTIDE SEQUENCE [LARGE SCALE GENOMIC DNA]</scope>
    <source>
        <strain evidence="3">ATCC PRA-205</strain>
    </source>
</reference>
<organism evidence="3 4">
    <name type="scientific">Perkinsus olseni</name>
    <name type="common">Perkinsus atlanticus</name>
    <dbReference type="NCBI Taxonomy" id="32597"/>
    <lineage>
        <taxon>Eukaryota</taxon>
        <taxon>Sar</taxon>
        <taxon>Alveolata</taxon>
        <taxon>Perkinsozoa</taxon>
        <taxon>Perkinsea</taxon>
        <taxon>Perkinsida</taxon>
        <taxon>Perkinsidae</taxon>
        <taxon>Perkinsus</taxon>
    </lineage>
</organism>